<dbReference type="InterPro" id="IPR004875">
    <property type="entry name" value="DDE_SF_endonuclease_dom"/>
</dbReference>
<dbReference type="InterPro" id="IPR006600">
    <property type="entry name" value="HTH_CenpB_DNA-bd_dom"/>
</dbReference>
<keyword evidence="1" id="KW-0238">DNA-binding</keyword>
<feature type="compositionally biased region" description="Polar residues" evidence="2">
    <location>
        <begin position="503"/>
        <end position="515"/>
    </location>
</feature>
<evidence type="ECO:0000313" key="5">
    <source>
        <dbReference type="Proteomes" id="UP000567179"/>
    </source>
</evidence>
<dbReference type="PANTHER" id="PTHR19303:SF74">
    <property type="entry name" value="POGO TRANSPOSABLE ELEMENT WITH KRAB DOMAIN"/>
    <property type="match status" value="1"/>
</dbReference>
<evidence type="ECO:0000256" key="2">
    <source>
        <dbReference type="SAM" id="MobiDB-lite"/>
    </source>
</evidence>
<dbReference type="PANTHER" id="PTHR19303">
    <property type="entry name" value="TRANSPOSON"/>
    <property type="match status" value="1"/>
</dbReference>
<protein>
    <recommendedName>
        <fullName evidence="3">HTH CENPB-type domain-containing protein</fullName>
    </recommendedName>
</protein>
<feature type="region of interest" description="Disordered" evidence="2">
    <location>
        <begin position="199"/>
        <end position="225"/>
    </location>
</feature>
<reference evidence="4 5" key="1">
    <citation type="journal article" date="2020" name="ISME J.">
        <title>Uncovering the hidden diversity of litter-decomposition mechanisms in mushroom-forming fungi.</title>
        <authorList>
            <person name="Floudas D."/>
            <person name="Bentzer J."/>
            <person name="Ahren D."/>
            <person name="Johansson T."/>
            <person name="Persson P."/>
            <person name="Tunlid A."/>
        </authorList>
    </citation>
    <scope>NUCLEOTIDE SEQUENCE [LARGE SCALE GENOMIC DNA]</scope>
    <source>
        <strain evidence="4 5">CBS 101986</strain>
    </source>
</reference>
<dbReference type="Proteomes" id="UP000567179">
    <property type="component" value="Unassembled WGS sequence"/>
</dbReference>
<dbReference type="AlphaFoldDB" id="A0A8H5AS29"/>
<feature type="region of interest" description="Disordered" evidence="2">
    <location>
        <begin position="625"/>
        <end position="645"/>
    </location>
</feature>
<gene>
    <name evidence="4" type="ORF">D9619_012455</name>
</gene>
<feature type="region of interest" description="Disordered" evidence="2">
    <location>
        <begin position="461"/>
        <end position="515"/>
    </location>
</feature>
<dbReference type="OrthoDB" id="2917041at2759"/>
<feature type="compositionally biased region" description="Low complexity" evidence="2">
    <location>
        <begin position="768"/>
        <end position="777"/>
    </location>
</feature>
<accession>A0A8H5AS29</accession>
<dbReference type="InterPro" id="IPR050863">
    <property type="entry name" value="CenT-Element_Derived"/>
</dbReference>
<sequence length="790" mass="87784">MPGRAKSQLAKRINGRRKHDDLMARAAAAYDAAKKKSPKGSAGYRTICQEISDEYHRETGERINLAHATLQRWVAGGASREEAHQRRGWLSATEETQVIDYLNEMADRGFPLSHRRVAEVVSKIVSARLGDAFPKSGVGINWTYRFATRNAHRIKMWNSRPLEEKRGRAANPNTIKRWWELLEQVLTTRKVTPENIYGTDEVGVQPQGQGEKERVFGRPGKTAPYQQRAGTRENITLIVTICADGTAIAPTVIFKGKAHQIKWADNNPLKASIGYQRKGWTDGEIGADWMRLFEKATKSKLTSRDEWRLLILDGHNSHHTLEFLEHARDHLIEVLCYPAHLTHLLQGLDVVIFGVFKFYLAKKRDELWRAEEKVIDKSNFLEILEEPWLQTFTPELIKKAFRKTGIVPFDPSVIKPEQLATSKETSCELHLPALVPALEDAENPVNILANMLINLKIGQTSRPTASSSSGNASNQPGGSGAADPVPAPESRQITRSLPPLPSPSVNEPSPSALTSNRFHTISDTLDRLAQSPVAHLVDPNTPVHSSDPAPPTFTCTMPQTSIERTLAQDLLAITPSTDNEVMLIGMLHQQVAYIKSLELQNVKYQTATILNTAYATQIKTRLAHKEDKGKKKGNQEFTPELDGNANVATDEGYIAGKRKQRELDEEVEIAKQGRIDARARWVVAVQAWEESEKKRKKDAEAAREFNKNLKKTAAEHKKRAADAKKKGKTVAAPKIPPRRPVPKAVKKPLLKDFLLSTGAEEGSEDDAAASGGSNVESSEQDAADDDSDDN</sequence>
<comment type="caution">
    <text evidence="4">The sequence shown here is derived from an EMBL/GenBank/DDBJ whole genome shotgun (WGS) entry which is preliminary data.</text>
</comment>
<dbReference type="EMBL" id="JAACJJ010000059">
    <property type="protein sequence ID" value="KAF5309578.1"/>
    <property type="molecule type" value="Genomic_DNA"/>
</dbReference>
<feature type="compositionally biased region" description="Acidic residues" evidence="2">
    <location>
        <begin position="778"/>
        <end position="790"/>
    </location>
</feature>
<organism evidence="4 5">
    <name type="scientific">Psilocybe cf. subviscida</name>
    <dbReference type="NCBI Taxonomy" id="2480587"/>
    <lineage>
        <taxon>Eukaryota</taxon>
        <taxon>Fungi</taxon>
        <taxon>Dikarya</taxon>
        <taxon>Basidiomycota</taxon>
        <taxon>Agaricomycotina</taxon>
        <taxon>Agaricomycetes</taxon>
        <taxon>Agaricomycetidae</taxon>
        <taxon>Agaricales</taxon>
        <taxon>Agaricineae</taxon>
        <taxon>Strophariaceae</taxon>
        <taxon>Psilocybe</taxon>
    </lineage>
</organism>
<dbReference type="GO" id="GO:0003677">
    <property type="term" value="F:DNA binding"/>
    <property type="evidence" value="ECO:0007669"/>
    <property type="project" value="UniProtKB-KW"/>
</dbReference>
<dbReference type="PROSITE" id="PS51253">
    <property type="entry name" value="HTH_CENPB"/>
    <property type="match status" value="1"/>
</dbReference>
<evidence type="ECO:0000259" key="3">
    <source>
        <dbReference type="PROSITE" id="PS51253"/>
    </source>
</evidence>
<feature type="compositionally biased region" description="Polar residues" evidence="2">
    <location>
        <begin position="461"/>
        <end position="476"/>
    </location>
</feature>
<keyword evidence="5" id="KW-1185">Reference proteome</keyword>
<dbReference type="GO" id="GO:0005634">
    <property type="term" value="C:nucleus"/>
    <property type="evidence" value="ECO:0007669"/>
    <property type="project" value="TreeGrafter"/>
</dbReference>
<feature type="region of interest" description="Disordered" evidence="2">
    <location>
        <begin position="707"/>
        <end position="790"/>
    </location>
</feature>
<proteinExistence type="predicted"/>
<evidence type="ECO:0000256" key="1">
    <source>
        <dbReference type="ARBA" id="ARBA00023125"/>
    </source>
</evidence>
<feature type="compositionally biased region" description="Basic and acidic residues" evidence="2">
    <location>
        <begin position="707"/>
        <end position="724"/>
    </location>
</feature>
<evidence type="ECO:0000313" key="4">
    <source>
        <dbReference type="EMBL" id="KAF5309578.1"/>
    </source>
</evidence>
<feature type="compositionally biased region" description="Basic residues" evidence="2">
    <location>
        <begin position="736"/>
        <end position="748"/>
    </location>
</feature>
<dbReference type="Pfam" id="PF03184">
    <property type="entry name" value="DDE_1"/>
    <property type="match status" value="1"/>
</dbReference>
<feature type="domain" description="HTH CENPB-type" evidence="3">
    <location>
        <begin position="82"/>
        <end position="156"/>
    </location>
</feature>
<name>A0A8H5AS29_9AGAR</name>